<name>A0A699Q498_TANCI</name>
<reference evidence="2" key="1">
    <citation type="journal article" date="2019" name="Sci. Rep.">
        <title>Draft genome of Tanacetum cinerariifolium, the natural source of mosquito coil.</title>
        <authorList>
            <person name="Yamashiro T."/>
            <person name="Shiraishi A."/>
            <person name="Satake H."/>
            <person name="Nakayama K."/>
        </authorList>
    </citation>
    <scope>NUCLEOTIDE SEQUENCE</scope>
</reference>
<evidence type="ECO:0000259" key="1">
    <source>
        <dbReference type="Pfam" id="PF07727"/>
    </source>
</evidence>
<dbReference type="PANTHER" id="PTHR11439">
    <property type="entry name" value="GAG-POL-RELATED RETROTRANSPOSON"/>
    <property type="match status" value="1"/>
</dbReference>
<feature type="domain" description="Reverse transcriptase Ty1/copia-type" evidence="1">
    <location>
        <begin position="6"/>
        <end position="80"/>
    </location>
</feature>
<dbReference type="InterPro" id="IPR013103">
    <property type="entry name" value="RVT_2"/>
</dbReference>
<evidence type="ECO:0000313" key="2">
    <source>
        <dbReference type="EMBL" id="GFC58664.1"/>
    </source>
</evidence>
<sequence length="213" mass="23995">SKGAVDLTLFTRKAENDFLLIQIYVDYIIFASTNTDMCNEFANSMTTKFKMSMMGQMSFFLGLQISQSSRGIFINQTKYAISQSLRGIFINQSEYGMLSSDSVDTPLVEKSKLDEDLQGKPVDATLYRGMIGSLMYLTSSRPDLTYAVCLSARYQAKPTKKHLNAEKRIFRYIKETINIGLWYSKDTDMSLTAYADADHAGCQDSRRSTSESA</sequence>
<dbReference type="AlphaFoldDB" id="A0A699Q498"/>
<accession>A0A699Q498</accession>
<dbReference type="PANTHER" id="PTHR11439:SF509">
    <property type="entry name" value="RNA-DIRECTED DNA POLYMERASE"/>
    <property type="match status" value="1"/>
</dbReference>
<comment type="caution">
    <text evidence="2">The sequence shown here is derived from an EMBL/GenBank/DDBJ whole genome shotgun (WGS) entry which is preliminary data.</text>
</comment>
<proteinExistence type="predicted"/>
<dbReference type="Pfam" id="PF07727">
    <property type="entry name" value="RVT_2"/>
    <property type="match status" value="1"/>
</dbReference>
<organism evidence="2">
    <name type="scientific">Tanacetum cinerariifolium</name>
    <name type="common">Dalmatian daisy</name>
    <name type="synonym">Chrysanthemum cinerariifolium</name>
    <dbReference type="NCBI Taxonomy" id="118510"/>
    <lineage>
        <taxon>Eukaryota</taxon>
        <taxon>Viridiplantae</taxon>
        <taxon>Streptophyta</taxon>
        <taxon>Embryophyta</taxon>
        <taxon>Tracheophyta</taxon>
        <taxon>Spermatophyta</taxon>
        <taxon>Magnoliopsida</taxon>
        <taxon>eudicotyledons</taxon>
        <taxon>Gunneridae</taxon>
        <taxon>Pentapetalae</taxon>
        <taxon>asterids</taxon>
        <taxon>campanulids</taxon>
        <taxon>Asterales</taxon>
        <taxon>Asteraceae</taxon>
        <taxon>Asteroideae</taxon>
        <taxon>Anthemideae</taxon>
        <taxon>Anthemidinae</taxon>
        <taxon>Tanacetum</taxon>
    </lineage>
</organism>
<feature type="non-terminal residue" evidence="2">
    <location>
        <position position="1"/>
    </location>
</feature>
<dbReference type="EMBL" id="BKCJ010978480">
    <property type="protein sequence ID" value="GFC58664.1"/>
    <property type="molecule type" value="Genomic_DNA"/>
</dbReference>
<dbReference type="InterPro" id="IPR043502">
    <property type="entry name" value="DNA/RNA_pol_sf"/>
</dbReference>
<protein>
    <submittedName>
        <fullName evidence="2">Uncharacterized mitochondrial protein AtMg00810-like</fullName>
    </submittedName>
</protein>
<gene>
    <name evidence="2" type="ORF">Tci_830634</name>
</gene>
<dbReference type="SUPFAM" id="SSF56672">
    <property type="entry name" value="DNA/RNA polymerases"/>
    <property type="match status" value="1"/>
</dbReference>